<dbReference type="PROSITE" id="PS50294">
    <property type="entry name" value="WD_REPEATS_REGION"/>
    <property type="match status" value="1"/>
</dbReference>
<keyword evidence="2" id="KW-0677">Repeat</keyword>
<dbReference type="SMART" id="SM00320">
    <property type="entry name" value="WD40"/>
    <property type="match status" value="5"/>
</dbReference>
<comment type="caution">
    <text evidence="4">The sequence shown here is derived from an EMBL/GenBank/DDBJ whole genome shotgun (WGS) entry which is preliminary data.</text>
</comment>
<dbReference type="InterPro" id="IPR001680">
    <property type="entry name" value="WD40_rpt"/>
</dbReference>
<protein>
    <submittedName>
        <fullName evidence="4">WD40 repeat domain-containing protein</fullName>
    </submittedName>
</protein>
<evidence type="ECO:0000256" key="3">
    <source>
        <dbReference type="PROSITE-ProRule" id="PRU00221"/>
    </source>
</evidence>
<dbReference type="RefSeq" id="WP_377343176.1">
    <property type="nucleotide sequence ID" value="NZ_JBHLUE010000026.1"/>
</dbReference>
<reference evidence="4 5" key="1">
    <citation type="submission" date="2024-09" db="EMBL/GenBank/DDBJ databases">
        <authorList>
            <person name="Sun Q."/>
            <person name="Mori K."/>
        </authorList>
    </citation>
    <scope>NUCLEOTIDE SEQUENCE [LARGE SCALE GENOMIC DNA]</scope>
    <source>
        <strain evidence="4 5">TBRC 2205</strain>
    </source>
</reference>
<dbReference type="InterPro" id="IPR036322">
    <property type="entry name" value="WD40_repeat_dom_sf"/>
</dbReference>
<dbReference type="Proteomes" id="UP001589894">
    <property type="component" value="Unassembled WGS sequence"/>
</dbReference>
<evidence type="ECO:0000313" key="4">
    <source>
        <dbReference type="EMBL" id="MFC0567832.1"/>
    </source>
</evidence>
<accession>A0ABV6P5P0</accession>
<dbReference type="InterPro" id="IPR015943">
    <property type="entry name" value="WD40/YVTN_repeat-like_dom_sf"/>
</dbReference>
<proteinExistence type="predicted"/>
<keyword evidence="1 3" id="KW-0853">WD repeat</keyword>
<name>A0ABV6P5P0_9ACTN</name>
<keyword evidence="5" id="KW-1185">Reference proteome</keyword>
<feature type="repeat" description="WD" evidence="3">
    <location>
        <begin position="147"/>
        <end position="182"/>
    </location>
</feature>
<evidence type="ECO:0000256" key="1">
    <source>
        <dbReference type="ARBA" id="ARBA00022574"/>
    </source>
</evidence>
<gene>
    <name evidence="4" type="ORF">ACFFHU_27285</name>
</gene>
<dbReference type="PANTHER" id="PTHR22847:SF637">
    <property type="entry name" value="WD REPEAT DOMAIN 5B"/>
    <property type="match status" value="1"/>
</dbReference>
<evidence type="ECO:0000256" key="2">
    <source>
        <dbReference type="ARBA" id="ARBA00022737"/>
    </source>
</evidence>
<organism evidence="4 5">
    <name type="scientific">Plantactinospora siamensis</name>
    <dbReference type="NCBI Taxonomy" id="555372"/>
    <lineage>
        <taxon>Bacteria</taxon>
        <taxon>Bacillati</taxon>
        <taxon>Actinomycetota</taxon>
        <taxon>Actinomycetes</taxon>
        <taxon>Micromonosporales</taxon>
        <taxon>Micromonosporaceae</taxon>
        <taxon>Plantactinospora</taxon>
    </lineage>
</organism>
<dbReference type="Gene3D" id="2.130.10.10">
    <property type="entry name" value="YVTN repeat-like/Quinoprotein amine dehydrogenase"/>
    <property type="match status" value="2"/>
</dbReference>
<dbReference type="EMBL" id="JBHLUE010000026">
    <property type="protein sequence ID" value="MFC0567832.1"/>
    <property type="molecule type" value="Genomic_DNA"/>
</dbReference>
<evidence type="ECO:0000313" key="5">
    <source>
        <dbReference type="Proteomes" id="UP001589894"/>
    </source>
</evidence>
<sequence length="331" mass="34032">MALMTGRTRSGGRIAAAHQGPVWPLAMTCEPSGRSLIASASHDGMSLWDATTGSRVMHRPSVGSARRLWLDSSDGKDQLLAVAEEDDIRVHVAETGKQVRALTGGGGFWSVASAPGPDGHRLWVAGGHDGRVHRWIQATGESYGDPLTGHTDSVKAVAATPLADGTVAMVSGGDDQMIRRWDAARGVSLGEPLAGHAGSVVAAALIADVGRSPIILAGDTTGALSRWDFGTGEQIGSPIRAHEGGIIDVCVLGTGRGATVITTGYDQVVRRWHGLTGDLLDDGLRGASAATGVVGVNPALVVGGLDGGITLLTFDRTGGSGRVSTEQMESR</sequence>
<dbReference type="PROSITE" id="PS50082">
    <property type="entry name" value="WD_REPEATS_2"/>
    <property type="match status" value="1"/>
</dbReference>
<dbReference type="SUPFAM" id="SSF50978">
    <property type="entry name" value="WD40 repeat-like"/>
    <property type="match status" value="1"/>
</dbReference>
<dbReference type="PANTHER" id="PTHR22847">
    <property type="entry name" value="WD40 REPEAT PROTEIN"/>
    <property type="match status" value="1"/>
</dbReference>
<dbReference type="Pfam" id="PF00400">
    <property type="entry name" value="WD40"/>
    <property type="match status" value="1"/>
</dbReference>